<accession>A0ABT3JNW2</accession>
<dbReference type="Proteomes" id="UP001209107">
    <property type="component" value="Unassembled WGS sequence"/>
</dbReference>
<evidence type="ECO:0000313" key="1">
    <source>
        <dbReference type="EMBL" id="MCW4452165.1"/>
    </source>
</evidence>
<name>A0ABT3JNW2_9FLAO</name>
<dbReference type="EMBL" id="JAPCHZ010000004">
    <property type="protein sequence ID" value="MCW4452165.1"/>
    <property type="molecule type" value="Genomic_DNA"/>
</dbReference>
<evidence type="ECO:0000313" key="2">
    <source>
        <dbReference type="Proteomes" id="UP001209107"/>
    </source>
</evidence>
<sequence length="105" mass="10974">MSGSGGGGYVPPQSAKFDCNTGIINTSVSSVDLTVLSSQNIGDILQVELSETETVVLSDGNGEILGSIIHTNTADLIECIKSGNEYEAVITSINTPSCRVKIERI</sequence>
<keyword evidence="2" id="KW-1185">Reference proteome</keyword>
<gene>
    <name evidence="1" type="ORF">OK344_08080</name>
</gene>
<dbReference type="RefSeq" id="WP_265144319.1">
    <property type="nucleotide sequence ID" value="NZ_JAPCHZ010000004.1"/>
</dbReference>
<reference evidence="1 2" key="1">
    <citation type="submission" date="2022-10" db="EMBL/GenBank/DDBJ databases">
        <title>Kaistella sp. BT-6-1-3.</title>
        <authorList>
            <person name="Ai J."/>
            <person name="Deng Z."/>
        </authorList>
    </citation>
    <scope>NUCLEOTIDE SEQUENCE [LARGE SCALE GENOMIC DNA]</scope>
    <source>
        <strain evidence="1 2">BT6-1-3</strain>
    </source>
</reference>
<organism evidence="1 2">
    <name type="scientific">Kaistella yananensis</name>
    <dbReference type="NCBI Taxonomy" id="2989820"/>
    <lineage>
        <taxon>Bacteria</taxon>
        <taxon>Pseudomonadati</taxon>
        <taxon>Bacteroidota</taxon>
        <taxon>Flavobacteriia</taxon>
        <taxon>Flavobacteriales</taxon>
        <taxon>Weeksellaceae</taxon>
        <taxon>Chryseobacterium group</taxon>
        <taxon>Kaistella</taxon>
    </lineage>
</organism>
<proteinExistence type="predicted"/>
<protein>
    <submittedName>
        <fullName evidence="1">Uncharacterized protein</fullName>
    </submittedName>
</protein>
<comment type="caution">
    <text evidence="1">The sequence shown here is derived from an EMBL/GenBank/DDBJ whole genome shotgun (WGS) entry which is preliminary data.</text>
</comment>